<comment type="caution">
    <text evidence="3">The sequence shown here is derived from an EMBL/GenBank/DDBJ whole genome shotgun (WGS) entry which is preliminary data.</text>
</comment>
<name>A0A9D1CPF0_9FIRM</name>
<keyword evidence="1 2" id="KW-0819">tRNA processing</keyword>
<organism evidence="3 4">
    <name type="scientific">Candidatus Avoscillospira stercorigallinarum</name>
    <dbReference type="NCBI Taxonomy" id="2840708"/>
    <lineage>
        <taxon>Bacteria</taxon>
        <taxon>Bacillati</taxon>
        <taxon>Bacillota</taxon>
        <taxon>Clostridia</taxon>
        <taxon>Eubacteriales</taxon>
        <taxon>Oscillospiraceae</taxon>
        <taxon>Oscillospiraceae incertae sedis</taxon>
        <taxon>Candidatus Avoscillospira</taxon>
    </lineage>
</organism>
<keyword evidence="2" id="KW-0820">tRNA-binding</keyword>
<dbReference type="GO" id="GO:0005737">
    <property type="term" value="C:cytoplasm"/>
    <property type="evidence" value="ECO:0007669"/>
    <property type="project" value="UniProtKB-SubCell"/>
</dbReference>
<dbReference type="GO" id="GO:0000049">
    <property type="term" value="F:tRNA binding"/>
    <property type="evidence" value="ECO:0007669"/>
    <property type="project" value="UniProtKB-KW"/>
</dbReference>
<dbReference type="Gene3D" id="3.40.50.620">
    <property type="entry name" value="HUPs"/>
    <property type="match status" value="1"/>
</dbReference>
<keyword evidence="2" id="KW-0547">Nucleotide-binding</keyword>
<keyword evidence="2" id="KW-0963">Cytoplasm</keyword>
<dbReference type="PANTHER" id="PTHR37825">
    <property type="entry name" value="TRNA(MET) CYTIDINE ACETATE LIGASE"/>
    <property type="match status" value="1"/>
</dbReference>
<dbReference type="PANTHER" id="PTHR37825:SF1">
    <property type="entry name" value="TRNA(MET) CYTIDINE ACETATE LIGASE"/>
    <property type="match status" value="1"/>
</dbReference>
<feature type="binding site" evidence="2">
    <location>
        <position position="182"/>
    </location>
    <ligand>
        <name>ATP</name>
        <dbReference type="ChEBI" id="CHEBI:30616"/>
    </ligand>
</feature>
<feature type="binding site" evidence="2">
    <location>
        <position position="103"/>
    </location>
    <ligand>
        <name>ATP</name>
        <dbReference type="ChEBI" id="CHEBI:30616"/>
    </ligand>
</feature>
<protein>
    <recommendedName>
        <fullName evidence="2">tRNA(Met) cytidine acetate ligase</fullName>
        <ecNumber evidence="2">6.3.4.-</ecNumber>
    </recommendedName>
</protein>
<comment type="caution">
    <text evidence="2">Lacks conserved residue(s) required for the propagation of feature annotation.</text>
</comment>
<dbReference type="EMBL" id="DVFN01000132">
    <property type="protein sequence ID" value="HIQ70475.1"/>
    <property type="molecule type" value="Genomic_DNA"/>
</dbReference>
<evidence type="ECO:0000313" key="4">
    <source>
        <dbReference type="Proteomes" id="UP000886874"/>
    </source>
</evidence>
<proteinExistence type="inferred from homology"/>
<comment type="function">
    <text evidence="2">Catalyzes the formation of N(4)-acetylcytidine (ac(4)C) at the wobble position of elongator tRNA(Met), using acetate and ATP as substrates. First activates an acetate ion to form acetyladenylate (Ac-AMP) and then transfers the acetyl group to tRNA to form ac(4)C34.</text>
</comment>
<dbReference type="HAMAP" id="MF_01539">
    <property type="entry name" value="TmcAL"/>
    <property type="match status" value="1"/>
</dbReference>
<dbReference type="GO" id="GO:0006400">
    <property type="term" value="P:tRNA modification"/>
    <property type="evidence" value="ECO:0007669"/>
    <property type="project" value="UniProtKB-UniRule"/>
</dbReference>
<keyword evidence="2" id="KW-0694">RNA-binding</keyword>
<evidence type="ECO:0000313" key="3">
    <source>
        <dbReference type="EMBL" id="HIQ70475.1"/>
    </source>
</evidence>
<dbReference type="GO" id="GO:0005524">
    <property type="term" value="F:ATP binding"/>
    <property type="evidence" value="ECO:0007669"/>
    <property type="project" value="UniProtKB-KW"/>
</dbReference>
<feature type="binding site" evidence="2">
    <location>
        <position position="157"/>
    </location>
    <ligand>
        <name>ATP</name>
        <dbReference type="ChEBI" id="CHEBI:30616"/>
    </ligand>
</feature>
<feature type="binding site" evidence="2">
    <location>
        <begin position="7"/>
        <end position="20"/>
    </location>
    <ligand>
        <name>ATP</name>
        <dbReference type="ChEBI" id="CHEBI:30616"/>
    </ligand>
</feature>
<dbReference type="AlphaFoldDB" id="A0A9D1CPF0"/>
<reference evidence="3" key="1">
    <citation type="submission" date="2020-10" db="EMBL/GenBank/DDBJ databases">
        <authorList>
            <person name="Gilroy R."/>
        </authorList>
    </citation>
    <scope>NUCLEOTIDE SEQUENCE</scope>
    <source>
        <strain evidence="3">ChiSjej2B20-13462</strain>
    </source>
</reference>
<dbReference type="GO" id="GO:0016879">
    <property type="term" value="F:ligase activity, forming carbon-nitrogen bonds"/>
    <property type="evidence" value="ECO:0007669"/>
    <property type="project" value="UniProtKB-UniRule"/>
</dbReference>
<dbReference type="EC" id="6.3.4.-" evidence="2"/>
<dbReference type="SUPFAM" id="SSF52374">
    <property type="entry name" value="Nucleotidylyl transferase"/>
    <property type="match status" value="1"/>
</dbReference>
<gene>
    <name evidence="2" type="primary">tmcAL</name>
    <name evidence="3" type="ORF">IAA67_09115</name>
</gene>
<dbReference type="Pfam" id="PF05636">
    <property type="entry name" value="HIGH_NTase1"/>
    <property type="match status" value="1"/>
</dbReference>
<dbReference type="Proteomes" id="UP000886874">
    <property type="component" value="Unassembled WGS sequence"/>
</dbReference>
<accession>A0A9D1CPF0</accession>
<keyword evidence="2" id="KW-0067">ATP-binding</keyword>
<comment type="subcellular location">
    <subcellularLocation>
        <location evidence="2">Cytoplasm</location>
    </subcellularLocation>
</comment>
<dbReference type="InterPro" id="IPR014729">
    <property type="entry name" value="Rossmann-like_a/b/a_fold"/>
</dbReference>
<comment type="similarity">
    <text evidence="2">Belongs to the TmcAL family.</text>
</comment>
<evidence type="ECO:0000256" key="2">
    <source>
        <dbReference type="HAMAP-Rule" id="MF_01539"/>
    </source>
</evidence>
<keyword evidence="2" id="KW-0436">Ligase</keyword>
<reference evidence="3" key="2">
    <citation type="journal article" date="2021" name="PeerJ">
        <title>Extensive microbial diversity within the chicken gut microbiome revealed by metagenomics and culture.</title>
        <authorList>
            <person name="Gilroy R."/>
            <person name="Ravi A."/>
            <person name="Getino M."/>
            <person name="Pursley I."/>
            <person name="Horton D.L."/>
            <person name="Alikhan N.F."/>
            <person name="Baker D."/>
            <person name="Gharbi K."/>
            <person name="Hall N."/>
            <person name="Watson M."/>
            <person name="Adriaenssens E.M."/>
            <person name="Foster-Nyarko E."/>
            <person name="Jarju S."/>
            <person name="Secka A."/>
            <person name="Antonio M."/>
            <person name="Oren A."/>
            <person name="Chaudhuri R.R."/>
            <person name="La Ragione R."/>
            <person name="Hildebrand F."/>
            <person name="Pallen M.J."/>
        </authorList>
    </citation>
    <scope>NUCLEOTIDE SEQUENCE</scope>
    <source>
        <strain evidence="3">ChiSjej2B20-13462</strain>
    </source>
</reference>
<comment type="catalytic activity">
    <reaction evidence="2">
        <text>cytidine(34) in elongator tRNA(Met) + acetate + ATP = N(4)-acetylcytidine(34) in elongator tRNA(Met) + AMP + diphosphate</text>
        <dbReference type="Rhea" id="RHEA:58144"/>
        <dbReference type="Rhea" id="RHEA-COMP:10693"/>
        <dbReference type="Rhea" id="RHEA-COMP:10694"/>
        <dbReference type="ChEBI" id="CHEBI:30089"/>
        <dbReference type="ChEBI" id="CHEBI:30616"/>
        <dbReference type="ChEBI" id="CHEBI:33019"/>
        <dbReference type="ChEBI" id="CHEBI:74900"/>
        <dbReference type="ChEBI" id="CHEBI:82748"/>
        <dbReference type="ChEBI" id="CHEBI:456215"/>
    </reaction>
</comment>
<dbReference type="InterPro" id="IPR008513">
    <property type="entry name" value="tRNA(Met)_cyd_acetate_ligase"/>
</dbReference>
<sequence length="387" mass="41577">MAVAGIICEYDPFHLGHLRQLDLLRAKLGPDTAVVAAMSGHFVQRGMPAAWDKFVRAEAAVAAGVDLVLELPLTGVLSSAEGFARAGVRLLDSLGLVDVLCFGAECGDAGALMDLAGRMETGAFRAALRQALDRGLSYAAARQQAAEDAAGLLSRPNNILGLEYCRALRALGSAMTPLAVARESDYHALAPDPAQPSATSLRAMLPGGGWQPYVPPAVARVLSPAPLYDLSYGERAVLARLRGMSVAQWQRCAHGSEGLWSKAWRASGQAATVAEWIGLVKSKRYPQTRIQRLLLCAYLGITQADLTRPVPYGRILACNDRGRRLLRQAKQTGSLPLVNAGAVPPDRDYFQLECRAADLFALLVEPNRLPCCGSERITPDQLKKKKK</sequence>
<evidence type="ECO:0000256" key="1">
    <source>
        <dbReference type="ARBA" id="ARBA00022694"/>
    </source>
</evidence>